<dbReference type="SUPFAM" id="SSF56349">
    <property type="entry name" value="DNA breaking-rejoining enzymes"/>
    <property type="match status" value="1"/>
</dbReference>
<organism evidence="2 3">
    <name type="scientific">Plantactinospora alkalitolerans</name>
    <dbReference type="NCBI Taxonomy" id="2789879"/>
    <lineage>
        <taxon>Bacteria</taxon>
        <taxon>Bacillati</taxon>
        <taxon>Actinomycetota</taxon>
        <taxon>Actinomycetes</taxon>
        <taxon>Micromonosporales</taxon>
        <taxon>Micromonosporaceae</taxon>
        <taxon>Plantactinospora</taxon>
    </lineage>
</organism>
<dbReference type="InterPro" id="IPR013762">
    <property type="entry name" value="Integrase-like_cat_sf"/>
</dbReference>
<keyword evidence="3" id="KW-1185">Reference proteome</keyword>
<name>A0ABS0HA75_9ACTN</name>
<comment type="caution">
    <text evidence="2">The sequence shown here is derived from an EMBL/GenBank/DDBJ whole genome shotgun (WGS) entry which is preliminary data.</text>
</comment>
<keyword evidence="1" id="KW-0233">DNA recombination</keyword>
<dbReference type="EMBL" id="JADPUN010000422">
    <property type="protein sequence ID" value="MBF9135377.1"/>
    <property type="molecule type" value="Genomic_DNA"/>
</dbReference>
<evidence type="ECO:0000313" key="3">
    <source>
        <dbReference type="Proteomes" id="UP000638560"/>
    </source>
</evidence>
<reference evidence="2 3" key="1">
    <citation type="submission" date="2020-11" db="EMBL/GenBank/DDBJ databases">
        <title>A novel isolate from a Black sea contaminated sediment with potential to produce alkanes: Plantactinospora alkalitolerans sp. nov.</title>
        <authorList>
            <person name="Carro L."/>
            <person name="Veyisoglu A."/>
            <person name="Guven K."/>
            <person name="Schumann P."/>
            <person name="Klenk H.-P."/>
            <person name="Sahin N."/>
        </authorList>
    </citation>
    <scope>NUCLEOTIDE SEQUENCE [LARGE SCALE GENOMIC DNA]</scope>
    <source>
        <strain evidence="2 3">S1510</strain>
    </source>
</reference>
<dbReference type="Proteomes" id="UP000638560">
    <property type="component" value="Unassembled WGS sequence"/>
</dbReference>
<evidence type="ECO:0000256" key="1">
    <source>
        <dbReference type="ARBA" id="ARBA00023172"/>
    </source>
</evidence>
<protein>
    <submittedName>
        <fullName evidence="2">Integrase</fullName>
    </submittedName>
</protein>
<proteinExistence type="predicted"/>
<evidence type="ECO:0000313" key="2">
    <source>
        <dbReference type="EMBL" id="MBF9135377.1"/>
    </source>
</evidence>
<sequence>MFHSERGNVVGASTYSRVWEEARGLALTPHQVASPLAGRPYDLRHAAVSLWLNAGVPATEVADRAGHSVDVLLKVYAKCIDGQEATVNQRIEDALRGSDQ</sequence>
<dbReference type="Gene3D" id="1.10.443.10">
    <property type="entry name" value="Intergrase catalytic core"/>
    <property type="match status" value="1"/>
</dbReference>
<accession>A0ABS0HA75</accession>
<gene>
    <name evidence="2" type="ORF">I0C86_41740</name>
</gene>
<dbReference type="InterPro" id="IPR011010">
    <property type="entry name" value="DNA_brk_join_enz"/>
</dbReference>